<evidence type="ECO:0000313" key="9">
    <source>
        <dbReference type="Proteomes" id="UP000008810"/>
    </source>
</evidence>
<dbReference type="SUPFAM" id="SSF101936">
    <property type="entry name" value="DNA-binding pseudobarrel domain"/>
    <property type="match status" value="2"/>
</dbReference>
<dbReference type="InterPro" id="IPR015300">
    <property type="entry name" value="DNA-bd_pseudobarrel_sf"/>
</dbReference>
<accession>A0A0Q3KSV3</accession>
<proteinExistence type="predicted"/>
<evidence type="ECO:0000313" key="8">
    <source>
        <dbReference type="EnsemblPlants" id="KQK14137"/>
    </source>
</evidence>
<dbReference type="STRING" id="15368.A0A0Q3KSV3"/>
<evidence type="ECO:0000256" key="5">
    <source>
        <dbReference type="ARBA" id="ARBA00023242"/>
    </source>
</evidence>
<evidence type="ECO:0000256" key="4">
    <source>
        <dbReference type="ARBA" id="ARBA00023163"/>
    </source>
</evidence>
<dbReference type="ExpressionAtlas" id="A0A0Q3KSV3">
    <property type="expression patterns" value="baseline"/>
</dbReference>
<evidence type="ECO:0008006" key="10">
    <source>
        <dbReference type="Google" id="ProtNLM"/>
    </source>
</evidence>
<keyword evidence="9" id="KW-1185">Reference proteome</keyword>
<dbReference type="PANTHER" id="PTHR31391:SF70">
    <property type="entry name" value="B3 DOMAIN-CONTAINING PROTEIN OS03G0622200"/>
    <property type="match status" value="1"/>
</dbReference>
<reference evidence="7" key="2">
    <citation type="submission" date="2017-06" db="EMBL/GenBank/DDBJ databases">
        <title>WGS assembly of Brachypodium distachyon.</title>
        <authorList>
            <consortium name="The International Brachypodium Initiative"/>
            <person name="Lucas S."/>
            <person name="Harmon-Smith M."/>
            <person name="Lail K."/>
            <person name="Tice H."/>
            <person name="Grimwood J."/>
            <person name="Bruce D."/>
            <person name="Barry K."/>
            <person name="Shu S."/>
            <person name="Lindquist E."/>
            <person name="Wang M."/>
            <person name="Pitluck S."/>
            <person name="Vogel J.P."/>
            <person name="Garvin D.F."/>
            <person name="Mockler T.C."/>
            <person name="Schmutz J."/>
            <person name="Rokhsar D."/>
            <person name="Bevan M.W."/>
        </authorList>
    </citation>
    <scope>NUCLEOTIDE SEQUENCE</scope>
    <source>
        <strain evidence="7">Bd21</strain>
    </source>
</reference>
<dbReference type="GO" id="GO:0003677">
    <property type="term" value="F:DNA binding"/>
    <property type="evidence" value="ECO:0007669"/>
    <property type="project" value="UniProtKB-KW"/>
</dbReference>
<evidence type="ECO:0000256" key="3">
    <source>
        <dbReference type="ARBA" id="ARBA00023125"/>
    </source>
</evidence>
<evidence type="ECO:0000256" key="1">
    <source>
        <dbReference type="ARBA" id="ARBA00004123"/>
    </source>
</evidence>
<keyword evidence="3" id="KW-0238">DNA-binding</keyword>
<dbReference type="PANTHER" id="PTHR31391">
    <property type="entry name" value="B3 DOMAIN-CONTAINING PROTEIN OS11G0197600-RELATED"/>
    <property type="match status" value="1"/>
</dbReference>
<dbReference type="FunCoup" id="A0A0Q3KSV3">
    <property type="interactions" value="1"/>
</dbReference>
<evidence type="ECO:0000256" key="2">
    <source>
        <dbReference type="ARBA" id="ARBA00023015"/>
    </source>
</evidence>
<dbReference type="Gramene" id="KQK14137">
    <property type="protein sequence ID" value="KQK14137"/>
    <property type="gene ID" value="BRADI_1g14492v3"/>
</dbReference>
<sequence length="353" mass="39370">MLIKVHNMGKNCEFCTEWQEHWYWSHMADENKHFFKFMVGDFTESMSIPDEFAKNFNGHISEEVNLKFPSGKSWSIEVASDTGDAVLLRSGWKDGPSSFDVLMLDSNGCEKTSPHPVENHGRETAQNSAGVGGHNHAFSKTQDRGPPIDGEDTGKSIFRACQRDLCHDIEQAHLAKEGYEDLGLDDDGEAASAKTGYYFCKNGPVAEFHLTEEDKEEILIVRVPLTNSMWRDQPNSPNPVFVQVMHTGHGISSEFAGKYMGAVGREIVLKRAGRRGRWHARFVSGDYCQGLSGCGWRDFVRDTGILPKDVCLFELLEGAFYLDGHTALAWKIGIMVGVVLATYLSYPSCTLVC</sequence>
<dbReference type="InterPro" id="IPR044837">
    <property type="entry name" value="REM16-like"/>
</dbReference>
<keyword evidence="2" id="KW-0805">Transcription regulation</keyword>
<comment type="subcellular location">
    <subcellularLocation>
        <location evidence="1">Nucleus</location>
    </subcellularLocation>
</comment>
<dbReference type="GO" id="GO:0005634">
    <property type="term" value="C:nucleus"/>
    <property type="evidence" value="ECO:0007669"/>
    <property type="project" value="UniProtKB-SubCell"/>
</dbReference>
<protein>
    <recommendedName>
        <fullName evidence="10">TF-B3 domain-containing protein</fullName>
    </recommendedName>
</protein>
<organism evidence="7">
    <name type="scientific">Brachypodium distachyon</name>
    <name type="common">Purple false brome</name>
    <name type="synonym">Trachynia distachya</name>
    <dbReference type="NCBI Taxonomy" id="15368"/>
    <lineage>
        <taxon>Eukaryota</taxon>
        <taxon>Viridiplantae</taxon>
        <taxon>Streptophyta</taxon>
        <taxon>Embryophyta</taxon>
        <taxon>Tracheophyta</taxon>
        <taxon>Spermatophyta</taxon>
        <taxon>Magnoliopsida</taxon>
        <taxon>Liliopsida</taxon>
        <taxon>Poales</taxon>
        <taxon>Poaceae</taxon>
        <taxon>BOP clade</taxon>
        <taxon>Pooideae</taxon>
        <taxon>Stipodae</taxon>
        <taxon>Brachypodieae</taxon>
        <taxon>Brachypodium</taxon>
    </lineage>
</organism>
<dbReference type="AlphaFoldDB" id="A0A0Q3KSV3"/>
<dbReference type="EnsemblPlants" id="KQK14137">
    <property type="protein sequence ID" value="KQK14137"/>
    <property type="gene ID" value="BRADI_1g14492v3"/>
</dbReference>
<dbReference type="Gene3D" id="2.40.330.10">
    <property type="entry name" value="DNA-binding pseudobarrel domain"/>
    <property type="match status" value="2"/>
</dbReference>
<evidence type="ECO:0000313" key="7">
    <source>
        <dbReference type="EMBL" id="KQK14137.2"/>
    </source>
</evidence>
<keyword evidence="5" id="KW-0539">Nucleus</keyword>
<dbReference type="InParanoid" id="A0A0Q3KSV3"/>
<keyword evidence="4" id="KW-0804">Transcription</keyword>
<reference evidence="7 8" key="1">
    <citation type="journal article" date="2010" name="Nature">
        <title>Genome sequencing and analysis of the model grass Brachypodium distachyon.</title>
        <authorList>
            <consortium name="International Brachypodium Initiative"/>
        </authorList>
    </citation>
    <scope>NUCLEOTIDE SEQUENCE [LARGE SCALE GENOMIC DNA]</scope>
    <source>
        <strain evidence="7 8">Bd21</strain>
    </source>
</reference>
<feature type="region of interest" description="Disordered" evidence="6">
    <location>
        <begin position="125"/>
        <end position="148"/>
    </location>
</feature>
<dbReference type="OrthoDB" id="596845at2759"/>
<evidence type="ECO:0000256" key="6">
    <source>
        <dbReference type="SAM" id="MobiDB-lite"/>
    </source>
</evidence>
<dbReference type="EMBL" id="CM000880">
    <property type="protein sequence ID" value="KQK14137.2"/>
    <property type="molecule type" value="Genomic_DNA"/>
</dbReference>
<gene>
    <name evidence="7" type="ORF">BRADI_1g14492v3</name>
</gene>
<dbReference type="Proteomes" id="UP000008810">
    <property type="component" value="Chromosome 1"/>
</dbReference>
<dbReference type="CDD" id="cd10017">
    <property type="entry name" value="B3_DNA"/>
    <property type="match status" value="1"/>
</dbReference>
<name>A0A0Q3KSV3_BRADI</name>
<reference evidence="8" key="3">
    <citation type="submission" date="2018-08" db="UniProtKB">
        <authorList>
            <consortium name="EnsemblPlants"/>
        </authorList>
    </citation>
    <scope>IDENTIFICATION</scope>
    <source>
        <strain evidence="8">cv. Bd21</strain>
    </source>
</reference>
<dbReference type="InterPro" id="IPR003340">
    <property type="entry name" value="B3_DNA-bd"/>
</dbReference>